<protein>
    <submittedName>
        <fullName evidence="1">Uncharacterized protein</fullName>
    </submittedName>
</protein>
<comment type="caution">
    <text evidence="1">The sequence shown here is derived from an EMBL/GenBank/DDBJ whole genome shotgun (WGS) entry which is preliminary data.</text>
</comment>
<sequence length="239" mass="27913">MKTLKQAYTVFLENLTNNPAIQLVDDWSQTSLGEPSGRFISRKKESLEREAGIILSNTHMDYFSLVGVHLAWRSIDSEGIDTGAFGGFRLNGLTDAFLFYSDFWKGAFSLAPDVEVPESLKHFEQIGWFEQQIWDDAVRGCFLKQSEGGPPPIVLFRYDQYFPLTLTFEEYLLRMFETYAIKGWQYFYIDIPKNVVRSEIILNEMQTACELLPKLFPNQDWTYHLNKYQEIQLKWKKAK</sequence>
<reference evidence="1 2" key="1">
    <citation type="journal article" date="2019" name="Int. J. Syst. Evol. Microbiol.">
        <title>The Global Catalogue of Microorganisms (GCM) 10K type strain sequencing project: providing services to taxonomists for standard genome sequencing and annotation.</title>
        <authorList>
            <consortium name="The Broad Institute Genomics Platform"/>
            <consortium name="The Broad Institute Genome Sequencing Center for Infectious Disease"/>
            <person name="Wu L."/>
            <person name="Ma J."/>
        </authorList>
    </citation>
    <scope>NUCLEOTIDE SEQUENCE [LARGE SCALE GENOMIC DNA]</scope>
    <source>
        <strain evidence="1 2">JCM 16083</strain>
    </source>
</reference>
<evidence type="ECO:0000313" key="2">
    <source>
        <dbReference type="Proteomes" id="UP001501126"/>
    </source>
</evidence>
<dbReference type="Proteomes" id="UP001501126">
    <property type="component" value="Unassembled WGS sequence"/>
</dbReference>
<evidence type="ECO:0000313" key="1">
    <source>
        <dbReference type="EMBL" id="GAA0876046.1"/>
    </source>
</evidence>
<organism evidence="1 2">
    <name type="scientific">Wandonia haliotis</name>
    <dbReference type="NCBI Taxonomy" id="574963"/>
    <lineage>
        <taxon>Bacteria</taxon>
        <taxon>Pseudomonadati</taxon>
        <taxon>Bacteroidota</taxon>
        <taxon>Flavobacteriia</taxon>
        <taxon>Flavobacteriales</taxon>
        <taxon>Crocinitomicaceae</taxon>
        <taxon>Wandonia</taxon>
    </lineage>
</organism>
<proteinExistence type="predicted"/>
<dbReference type="RefSeq" id="WP_343788181.1">
    <property type="nucleotide sequence ID" value="NZ_BAAAFH010000021.1"/>
</dbReference>
<name>A0ABN1MRV2_9FLAO</name>
<dbReference type="EMBL" id="BAAAFH010000021">
    <property type="protein sequence ID" value="GAA0876046.1"/>
    <property type="molecule type" value="Genomic_DNA"/>
</dbReference>
<gene>
    <name evidence="1" type="ORF">GCM10009118_24560</name>
</gene>
<accession>A0ABN1MRV2</accession>
<keyword evidence="2" id="KW-1185">Reference proteome</keyword>